<dbReference type="PROSITE" id="PS51257">
    <property type="entry name" value="PROKAR_LIPOPROTEIN"/>
    <property type="match status" value="1"/>
</dbReference>
<feature type="transmembrane region" description="Helical" evidence="1">
    <location>
        <begin position="73"/>
        <end position="90"/>
    </location>
</feature>
<keyword evidence="3" id="KW-1185">Reference proteome</keyword>
<evidence type="ECO:0000256" key="1">
    <source>
        <dbReference type="SAM" id="Phobius"/>
    </source>
</evidence>
<comment type="caution">
    <text evidence="2">The sequence shown here is derived from an EMBL/GenBank/DDBJ whole genome shotgun (WGS) entry which is preliminary data.</text>
</comment>
<protein>
    <submittedName>
        <fullName evidence="2">Uncharacterized protein</fullName>
    </submittedName>
</protein>
<sequence>MKLENKIKTLGFYQIIGGILGCLVTVRFLPSFGSINGGILFLILIIISLHLYSIFCGYLLLKNKLIKGLNLSIFNQFIQILSFGVLGFYFEHISGIYAGIKLNLINDAILTFMSGISSSAIVINDHIEYKELSINIIALIMVNVIYNLKSEVEKRESKIELK</sequence>
<accession>A0ABV9P967</accession>
<evidence type="ECO:0000313" key="3">
    <source>
        <dbReference type="Proteomes" id="UP001595885"/>
    </source>
</evidence>
<keyword evidence="1" id="KW-0812">Transmembrane</keyword>
<keyword evidence="1" id="KW-0472">Membrane</keyword>
<name>A0ABV9P967_9FLAO</name>
<keyword evidence="1" id="KW-1133">Transmembrane helix</keyword>
<evidence type="ECO:0000313" key="2">
    <source>
        <dbReference type="EMBL" id="MFC4740602.1"/>
    </source>
</evidence>
<dbReference type="Proteomes" id="UP001595885">
    <property type="component" value="Unassembled WGS sequence"/>
</dbReference>
<reference evidence="3" key="1">
    <citation type="journal article" date="2019" name="Int. J. Syst. Evol. Microbiol.">
        <title>The Global Catalogue of Microorganisms (GCM) 10K type strain sequencing project: providing services to taxonomists for standard genome sequencing and annotation.</title>
        <authorList>
            <consortium name="The Broad Institute Genomics Platform"/>
            <consortium name="The Broad Institute Genome Sequencing Center for Infectious Disease"/>
            <person name="Wu L."/>
            <person name="Ma J."/>
        </authorList>
    </citation>
    <scope>NUCLEOTIDE SEQUENCE [LARGE SCALE GENOMIC DNA]</scope>
    <source>
        <strain evidence="3">CCUG 50349</strain>
    </source>
</reference>
<feature type="transmembrane region" description="Helical" evidence="1">
    <location>
        <begin position="41"/>
        <end position="61"/>
    </location>
</feature>
<dbReference type="RefSeq" id="WP_379742304.1">
    <property type="nucleotide sequence ID" value="NZ_JBHSGW010000026.1"/>
</dbReference>
<proteinExistence type="predicted"/>
<feature type="transmembrane region" description="Helical" evidence="1">
    <location>
        <begin position="12"/>
        <end position="29"/>
    </location>
</feature>
<gene>
    <name evidence="2" type="ORF">ACFO3U_11425</name>
</gene>
<dbReference type="EMBL" id="JBHSGW010000026">
    <property type="protein sequence ID" value="MFC4740602.1"/>
    <property type="molecule type" value="Genomic_DNA"/>
</dbReference>
<organism evidence="2 3">
    <name type="scientific">Flavobacterium ponti</name>
    <dbReference type="NCBI Taxonomy" id="665133"/>
    <lineage>
        <taxon>Bacteria</taxon>
        <taxon>Pseudomonadati</taxon>
        <taxon>Bacteroidota</taxon>
        <taxon>Flavobacteriia</taxon>
        <taxon>Flavobacteriales</taxon>
        <taxon>Flavobacteriaceae</taxon>
        <taxon>Flavobacterium</taxon>
    </lineage>
</organism>